<feature type="coiled-coil region" evidence="1">
    <location>
        <begin position="245"/>
        <end position="356"/>
    </location>
</feature>
<feature type="compositionally biased region" description="Basic and acidic residues" evidence="2">
    <location>
        <begin position="53"/>
        <end position="64"/>
    </location>
</feature>
<dbReference type="InterPro" id="IPR039604">
    <property type="entry name" value="Bfr1"/>
</dbReference>
<dbReference type="AlphaFoldDB" id="A0A7S3K1S1"/>
<dbReference type="GO" id="GO:0008298">
    <property type="term" value="P:intracellular mRNA localization"/>
    <property type="evidence" value="ECO:0007669"/>
    <property type="project" value="TreeGrafter"/>
</dbReference>
<accession>A0A7S3K1S1</accession>
<gene>
    <name evidence="3" type="ORF">ALAG00032_LOCUS12719</name>
</gene>
<evidence type="ECO:0000313" key="3">
    <source>
        <dbReference type="EMBL" id="CAE0371937.1"/>
    </source>
</evidence>
<feature type="compositionally biased region" description="Low complexity" evidence="2">
    <location>
        <begin position="380"/>
        <end position="394"/>
    </location>
</feature>
<feature type="compositionally biased region" description="Basic and acidic residues" evidence="2">
    <location>
        <begin position="517"/>
        <end position="528"/>
    </location>
</feature>
<proteinExistence type="predicted"/>
<dbReference type="GO" id="GO:0005783">
    <property type="term" value="C:endoplasmic reticulum"/>
    <property type="evidence" value="ECO:0007669"/>
    <property type="project" value="TreeGrafter"/>
</dbReference>
<evidence type="ECO:0000256" key="1">
    <source>
        <dbReference type="SAM" id="Coils"/>
    </source>
</evidence>
<sequence>MNSEKDEVVEKEIEKSSPAAGICPNKDSTEESSSEKKGVDDITVGGTADDYDDEKKENDEKNTKESTGNISLEKIEVVQRPNRKEYDSKISELNKEISQLEKDVQEVDKKIKEAKSYGGKDQTDEVSKAKLEMKELKEEKDKVLNERQELIAQQKNAKGQIDTKVQEQKNLRAEIKYTSTEEIDEKIKELEKRQATTSMSLRDEKKLLKDIDQLKASKKLVSSLLENNSSIQSDRKLSSSLGEQIQKKNAQLDILRNKINAIKKVLDQLNEVNSERRAILPSLYKERDAIRNEKNSKIQSIKSLRNEYRSQEEKFKSYLRQLKQQRDEQKRLEEEARKAEIEAKRKLEEEEELKRIPYQEEMDLCSYLIHFLQTTYPQSLSTNTSDTTQNNSSDMQGNETKFSSQEVKDNEKDIATTFEGMKPAGKAFDANEEEEEYCSLNKILGKKKGRGKKKGGGRSKNADAKILLVPKTIEIFGLLNLEPPSDLSAVEKSIQSLKNKKEWFSTLPRGQIKSIRDLQKQQEVDSSKNNHAINPQRLNSTAASNVTANHDTTKNTKSKADLESSQTTATTNSNKKESQPQRKKKEDNKKQDVDNSSSGFNATEAVEEMFPSLPAMITHAK</sequence>
<dbReference type="EMBL" id="HBIJ01019400">
    <property type="protein sequence ID" value="CAE0371937.1"/>
    <property type="molecule type" value="Transcribed_RNA"/>
</dbReference>
<feature type="compositionally biased region" description="Polar residues" evidence="2">
    <location>
        <begin position="529"/>
        <end position="550"/>
    </location>
</feature>
<feature type="compositionally biased region" description="Basic and acidic residues" evidence="2">
    <location>
        <begin position="27"/>
        <end position="40"/>
    </location>
</feature>
<name>A0A7S3K1S1_9STRA</name>
<feature type="coiled-coil region" evidence="1">
    <location>
        <begin position="83"/>
        <end position="160"/>
    </location>
</feature>
<keyword evidence="1" id="KW-0175">Coiled coil</keyword>
<dbReference type="GO" id="GO:1990904">
    <property type="term" value="C:ribonucleoprotein complex"/>
    <property type="evidence" value="ECO:0007669"/>
    <property type="project" value="TreeGrafter"/>
</dbReference>
<feature type="compositionally biased region" description="Basic and acidic residues" evidence="2">
    <location>
        <begin position="574"/>
        <end position="593"/>
    </location>
</feature>
<dbReference type="PANTHER" id="PTHR31027:SF2">
    <property type="entry name" value="LEBERCILIN DOMAIN-CONTAINING PROTEIN"/>
    <property type="match status" value="1"/>
</dbReference>
<feature type="compositionally biased region" description="Basic and acidic residues" evidence="2">
    <location>
        <begin position="1"/>
        <end position="15"/>
    </location>
</feature>
<feature type="compositionally biased region" description="Basic and acidic residues" evidence="2">
    <location>
        <begin position="551"/>
        <end position="562"/>
    </location>
</feature>
<feature type="compositionally biased region" description="Polar residues" evidence="2">
    <location>
        <begin position="563"/>
        <end position="573"/>
    </location>
</feature>
<feature type="region of interest" description="Disordered" evidence="2">
    <location>
        <begin position="380"/>
        <end position="408"/>
    </location>
</feature>
<organism evidence="3">
    <name type="scientific">Aureoumbra lagunensis</name>
    <dbReference type="NCBI Taxonomy" id="44058"/>
    <lineage>
        <taxon>Eukaryota</taxon>
        <taxon>Sar</taxon>
        <taxon>Stramenopiles</taxon>
        <taxon>Ochrophyta</taxon>
        <taxon>Pelagophyceae</taxon>
        <taxon>Pelagomonadales</taxon>
        <taxon>Aureoumbra</taxon>
    </lineage>
</organism>
<dbReference type="GO" id="GO:0003729">
    <property type="term" value="F:mRNA binding"/>
    <property type="evidence" value="ECO:0007669"/>
    <property type="project" value="TreeGrafter"/>
</dbReference>
<dbReference type="GO" id="GO:0042175">
    <property type="term" value="C:nuclear outer membrane-endoplasmic reticulum membrane network"/>
    <property type="evidence" value="ECO:0007669"/>
    <property type="project" value="TreeGrafter"/>
</dbReference>
<reference evidence="3" key="1">
    <citation type="submission" date="2021-01" db="EMBL/GenBank/DDBJ databases">
        <authorList>
            <person name="Corre E."/>
            <person name="Pelletier E."/>
            <person name="Niang G."/>
            <person name="Scheremetjew M."/>
            <person name="Finn R."/>
            <person name="Kale V."/>
            <person name="Holt S."/>
            <person name="Cochrane G."/>
            <person name="Meng A."/>
            <person name="Brown T."/>
            <person name="Cohen L."/>
        </authorList>
    </citation>
    <scope>NUCLEOTIDE SEQUENCE</scope>
    <source>
        <strain evidence="3">CCMP1510</strain>
    </source>
</reference>
<protein>
    <submittedName>
        <fullName evidence="3">Uncharacterized protein</fullName>
    </submittedName>
</protein>
<feature type="region of interest" description="Disordered" evidence="2">
    <location>
        <begin position="1"/>
        <end position="76"/>
    </location>
</feature>
<feature type="compositionally biased region" description="Polar residues" evidence="2">
    <location>
        <begin position="395"/>
        <end position="405"/>
    </location>
</feature>
<evidence type="ECO:0000256" key="2">
    <source>
        <dbReference type="SAM" id="MobiDB-lite"/>
    </source>
</evidence>
<dbReference type="PANTHER" id="PTHR31027">
    <property type="entry name" value="NUCLEAR SEGREGATION PROTEIN BFR1"/>
    <property type="match status" value="1"/>
</dbReference>
<feature type="region of interest" description="Disordered" evidence="2">
    <location>
        <begin position="517"/>
        <end position="621"/>
    </location>
</feature>